<comment type="caution">
    <text evidence="3">The sequence shown here is derived from an EMBL/GenBank/DDBJ whole genome shotgun (WGS) entry which is preliminary data.</text>
</comment>
<keyword evidence="3" id="KW-0328">Glycosyltransferase</keyword>
<dbReference type="Proteomes" id="UP000324585">
    <property type="component" value="Unassembled WGS sequence"/>
</dbReference>
<protein>
    <submittedName>
        <fullName evidence="3">Alpha-(1,6)-fucosyltransferase</fullName>
    </submittedName>
</protein>
<name>A0A5J4YU31_PORPP</name>
<accession>A0A5J4YU31</accession>
<evidence type="ECO:0000313" key="3">
    <source>
        <dbReference type="EMBL" id="KAA8494866.1"/>
    </source>
</evidence>
<evidence type="ECO:0000256" key="2">
    <source>
        <dbReference type="SAM" id="Phobius"/>
    </source>
</evidence>
<keyword evidence="2" id="KW-0812">Transmembrane</keyword>
<dbReference type="AlphaFoldDB" id="A0A5J4YU31"/>
<keyword evidence="4" id="KW-1185">Reference proteome</keyword>
<sequence>MSSSPDDFKGPFPSVNVQSSGRAPPQQRDVAMPRHRERYAAKRRVRLRLIGFSSLLITLVLGGLSLYRSRARPAHSLTTALVGVEYEDLWHEAALFGHRIAPFLLRQSPGSSTGTCVGRVLLFRDTKKNGFGAQMLRMVEAAALADQLGAKFVPDLPRHRWNYGGGWSAYFAMSEDARSCRELCRAAIPTSTFDLDLYAEWKQGNATTQAAELATHKRCLTAADKTSESLAYRALRQAVPGDADLRLYQRLLRRFWVFSDVLQRNVEMQLDALLVQADGSRLQGYMGVHIRRGDKYKDAPYVPIAQYVNAIMWAANRYDLRMVYVCSDDFAVINELKDMVRARTAATSLRLAIVDTSQSSREGHEQRLSNNARSQNELVGVEMTAQLLLELSLLQRASFFVGTFSSNVGRLVVALRDARAPQTSISLDTAWSPGVAFRSFNTTYCADSFEVLVNRAWCDFLQSAAASHAPLRSSGWLQPARKSGSRRVDQISS</sequence>
<keyword evidence="2" id="KW-1133">Transmembrane helix</keyword>
<keyword evidence="3" id="KW-0808">Transferase</keyword>
<dbReference type="EMBL" id="VRMN01000004">
    <property type="protein sequence ID" value="KAA8494866.1"/>
    <property type="molecule type" value="Genomic_DNA"/>
</dbReference>
<evidence type="ECO:0000313" key="4">
    <source>
        <dbReference type="Proteomes" id="UP000324585"/>
    </source>
</evidence>
<reference evidence="4" key="1">
    <citation type="journal article" date="2019" name="Nat. Commun.">
        <title>Expansion of phycobilisome linker gene families in mesophilic red algae.</title>
        <authorList>
            <person name="Lee J."/>
            <person name="Kim D."/>
            <person name="Bhattacharya D."/>
            <person name="Yoon H.S."/>
        </authorList>
    </citation>
    <scope>NUCLEOTIDE SEQUENCE [LARGE SCALE GENOMIC DNA]</scope>
    <source>
        <strain evidence="4">CCMP 1328</strain>
    </source>
</reference>
<dbReference type="GO" id="GO:0006487">
    <property type="term" value="P:protein N-linked glycosylation"/>
    <property type="evidence" value="ECO:0007669"/>
    <property type="project" value="TreeGrafter"/>
</dbReference>
<dbReference type="PANTHER" id="PTHR13132:SF29">
    <property type="entry name" value="ALPHA-(1,6)-FUCOSYLTRANSFERASE"/>
    <property type="match status" value="1"/>
</dbReference>
<feature type="region of interest" description="Disordered" evidence="1">
    <location>
        <begin position="1"/>
        <end position="35"/>
    </location>
</feature>
<proteinExistence type="predicted"/>
<dbReference type="GO" id="GO:0046921">
    <property type="term" value="F:alpha-(1-&gt;6)-fucosyltransferase activity"/>
    <property type="evidence" value="ECO:0007669"/>
    <property type="project" value="TreeGrafter"/>
</dbReference>
<dbReference type="OrthoDB" id="418905at2759"/>
<feature type="transmembrane region" description="Helical" evidence="2">
    <location>
        <begin position="45"/>
        <end position="67"/>
    </location>
</feature>
<dbReference type="Gene3D" id="3.40.50.11350">
    <property type="match status" value="1"/>
</dbReference>
<keyword evidence="2" id="KW-0472">Membrane</keyword>
<dbReference type="PANTHER" id="PTHR13132">
    <property type="entry name" value="ALPHA- 1,6 -FUCOSYLTRANSFERASE"/>
    <property type="match status" value="1"/>
</dbReference>
<evidence type="ECO:0000256" key="1">
    <source>
        <dbReference type="SAM" id="MobiDB-lite"/>
    </source>
</evidence>
<organism evidence="3 4">
    <name type="scientific">Porphyridium purpureum</name>
    <name type="common">Red alga</name>
    <name type="synonym">Porphyridium cruentum</name>
    <dbReference type="NCBI Taxonomy" id="35688"/>
    <lineage>
        <taxon>Eukaryota</taxon>
        <taxon>Rhodophyta</taxon>
        <taxon>Bangiophyceae</taxon>
        <taxon>Porphyridiales</taxon>
        <taxon>Porphyridiaceae</taxon>
        <taxon>Porphyridium</taxon>
    </lineage>
</organism>
<gene>
    <name evidence="3" type="ORF">FVE85_3107</name>
</gene>